<dbReference type="Pfam" id="PF07714">
    <property type="entry name" value="PK_Tyr_Ser-Thr"/>
    <property type="match status" value="1"/>
</dbReference>
<keyword evidence="1" id="KW-0547">Nucleotide-binding</keyword>
<comment type="caution">
    <text evidence="4">The sequence shown here is derived from an EMBL/GenBank/DDBJ whole genome shotgun (WGS) entry which is preliminary data.</text>
</comment>
<evidence type="ECO:0000259" key="3">
    <source>
        <dbReference type="PROSITE" id="PS50011"/>
    </source>
</evidence>
<evidence type="ECO:0000313" key="5">
    <source>
        <dbReference type="Proteomes" id="UP001165289"/>
    </source>
</evidence>
<keyword evidence="4" id="KW-0418">Kinase</keyword>
<evidence type="ECO:0000256" key="2">
    <source>
        <dbReference type="ARBA" id="ARBA00022840"/>
    </source>
</evidence>
<dbReference type="GO" id="GO:0005524">
    <property type="term" value="F:ATP binding"/>
    <property type="evidence" value="ECO:0007669"/>
    <property type="project" value="UniProtKB-KW"/>
</dbReference>
<evidence type="ECO:0000313" key="4">
    <source>
        <dbReference type="EMBL" id="KAI6656283.1"/>
    </source>
</evidence>
<dbReference type="InterPro" id="IPR011009">
    <property type="entry name" value="Kinase-like_dom_sf"/>
</dbReference>
<dbReference type="Gene3D" id="1.10.510.10">
    <property type="entry name" value="Transferase(Phosphotransferase) domain 1"/>
    <property type="match status" value="1"/>
</dbReference>
<protein>
    <submittedName>
        <fullName evidence="4">Protein kinase</fullName>
    </submittedName>
</protein>
<keyword evidence="4" id="KW-0808">Transferase</keyword>
<dbReference type="InterPro" id="IPR008271">
    <property type="entry name" value="Ser/Thr_kinase_AS"/>
</dbReference>
<dbReference type="InterPro" id="IPR051681">
    <property type="entry name" value="Ser/Thr_Kinases-Pseudokinases"/>
</dbReference>
<proteinExistence type="predicted"/>
<evidence type="ECO:0000256" key="1">
    <source>
        <dbReference type="ARBA" id="ARBA00022741"/>
    </source>
</evidence>
<name>A0AAV7K525_9METZ</name>
<dbReference type="PROSITE" id="PS00108">
    <property type="entry name" value="PROTEIN_KINASE_ST"/>
    <property type="match status" value="1"/>
</dbReference>
<dbReference type="GO" id="GO:0004672">
    <property type="term" value="F:protein kinase activity"/>
    <property type="evidence" value="ECO:0007669"/>
    <property type="project" value="InterPro"/>
</dbReference>
<dbReference type="PROSITE" id="PS50011">
    <property type="entry name" value="PROTEIN_KINASE_DOM"/>
    <property type="match status" value="1"/>
</dbReference>
<dbReference type="PRINTS" id="PR00109">
    <property type="entry name" value="TYRKINASE"/>
</dbReference>
<dbReference type="Gene3D" id="3.30.200.20">
    <property type="entry name" value="Phosphorylase Kinase, domain 1"/>
    <property type="match status" value="1"/>
</dbReference>
<dbReference type="SMART" id="SM00220">
    <property type="entry name" value="S_TKc"/>
    <property type="match status" value="1"/>
</dbReference>
<dbReference type="Proteomes" id="UP001165289">
    <property type="component" value="Unassembled WGS sequence"/>
</dbReference>
<accession>A0AAV7K525</accession>
<dbReference type="EMBL" id="JAKMXF010000144">
    <property type="protein sequence ID" value="KAI6656283.1"/>
    <property type="molecule type" value="Genomic_DNA"/>
</dbReference>
<gene>
    <name evidence="4" type="ORF">LOD99_1083</name>
</gene>
<feature type="domain" description="Protein kinase" evidence="3">
    <location>
        <begin position="37"/>
        <end position="295"/>
    </location>
</feature>
<dbReference type="PANTHER" id="PTHR44329:SF298">
    <property type="entry name" value="MIXED LINEAGE KINASE DOMAIN-LIKE PROTEIN"/>
    <property type="match status" value="1"/>
</dbReference>
<organism evidence="4 5">
    <name type="scientific">Oopsacas minuta</name>
    <dbReference type="NCBI Taxonomy" id="111878"/>
    <lineage>
        <taxon>Eukaryota</taxon>
        <taxon>Metazoa</taxon>
        <taxon>Porifera</taxon>
        <taxon>Hexactinellida</taxon>
        <taxon>Hexasterophora</taxon>
        <taxon>Lyssacinosida</taxon>
        <taxon>Leucopsacidae</taxon>
        <taxon>Oopsacas</taxon>
    </lineage>
</organism>
<keyword evidence="5" id="KW-1185">Reference proteome</keyword>
<dbReference type="GO" id="GO:0097527">
    <property type="term" value="P:necroptotic signaling pathway"/>
    <property type="evidence" value="ECO:0007669"/>
    <property type="project" value="TreeGrafter"/>
</dbReference>
<dbReference type="AlphaFoldDB" id="A0AAV7K525"/>
<dbReference type="InterPro" id="IPR001245">
    <property type="entry name" value="Ser-Thr/Tyr_kinase_cat_dom"/>
</dbReference>
<reference evidence="4 5" key="1">
    <citation type="journal article" date="2023" name="BMC Biol.">
        <title>The compact genome of the sponge Oopsacas minuta (Hexactinellida) is lacking key metazoan core genes.</title>
        <authorList>
            <person name="Santini S."/>
            <person name="Schenkelaars Q."/>
            <person name="Jourda C."/>
            <person name="Duchesne M."/>
            <person name="Belahbib H."/>
            <person name="Rocher C."/>
            <person name="Selva M."/>
            <person name="Riesgo A."/>
            <person name="Vervoort M."/>
            <person name="Leys S.P."/>
            <person name="Kodjabachian L."/>
            <person name="Le Bivic A."/>
            <person name="Borchiellini C."/>
            <person name="Claverie J.M."/>
            <person name="Renard E."/>
        </authorList>
    </citation>
    <scope>NUCLEOTIDE SEQUENCE [LARGE SCALE GENOMIC DNA]</scope>
    <source>
        <strain evidence="4">SPO-2</strain>
    </source>
</reference>
<keyword evidence="2" id="KW-0067">ATP-binding</keyword>
<dbReference type="CDD" id="cd13999">
    <property type="entry name" value="STKc_MAP3K-like"/>
    <property type="match status" value="1"/>
</dbReference>
<dbReference type="SUPFAM" id="SSF56112">
    <property type="entry name" value="Protein kinase-like (PK-like)"/>
    <property type="match status" value="1"/>
</dbReference>
<dbReference type="InterPro" id="IPR000719">
    <property type="entry name" value="Prot_kinase_dom"/>
</dbReference>
<dbReference type="PANTHER" id="PTHR44329">
    <property type="entry name" value="SERINE/THREONINE-PROTEIN KINASE TNNI3K-RELATED"/>
    <property type="match status" value="1"/>
</dbReference>
<sequence>MAANTRRSCSEVLKVHTNLGTLAPSRFDCRLVLYNDLLIEDLLDKGQYGSVYKGIWQGVSIAIKELDDCTDPKEFSDEVWLMSQLDHQNIVKFVGACNAPKLCILMEFIEGGSLYRVLHVEKRQLDPDSVTSLLTDIAKGLSYLHAQNVIHRDLKSKNVLLTKEPLRAKLCDFGVSKLQAKDSTQTDDVGTLLWMAPEVVRSRCHSEGSDVYSYGAVIYEVLTNSLPFSDTKELNHYNIMYLMCMEAKRLTLPECVLPKTPLQIKYIIDRCLDHSVDMRPPASDLVELLGGVDWEETCSLGSDTLSDDMDAFDDEGV</sequence>